<sequence>MNSLGEDHISLGETSSPTLAISRQDSLNVCFDSDLPRQLSLGLARREVYK</sequence>
<organism evidence="1 2">
    <name type="scientific">Trifolium medium</name>
    <dbReference type="NCBI Taxonomy" id="97028"/>
    <lineage>
        <taxon>Eukaryota</taxon>
        <taxon>Viridiplantae</taxon>
        <taxon>Streptophyta</taxon>
        <taxon>Embryophyta</taxon>
        <taxon>Tracheophyta</taxon>
        <taxon>Spermatophyta</taxon>
        <taxon>Magnoliopsida</taxon>
        <taxon>eudicotyledons</taxon>
        <taxon>Gunneridae</taxon>
        <taxon>Pentapetalae</taxon>
        <taxon>rosids</taxon>
        <taxon>fabids</taxon>
        <taxon>Fabales</taxon>
        <taxon>Fabaceae</taxon>
        <taxon>Papilionoideae</taxon>
        <taxon>50 kb inversion clade</taxon>
        <taxon>NPAAA clade</taxon>
        <taxon>Hologalegina</taxon>
        <taxon>IRL clade</taxon>
        <taxon>Trifolieae</taxon>
        <taxon>Trifolium</taxon>
    </lineage>
</organism>
<evidence type="ECO:0000313" key="2">
    <source>
        <dbReference type="Proteomes" id="UP000265520"/>
    </source>
</evidence>
<name>A0A392QYI1_9FABA</name>
<reference evidence="1 2" key="1">
    <citation type="journal article" date="2018" name="Front. Plant Sci.">
        <title>Red Clover (Trifolium pratense) and Zigzag Clover (T. medium) - A Picture of Genomic Similarities and Differences.</title>
        <authorList>
            <person name="Dluhosova J."/>
            <person name="Istvanek J."/>
            <person name="Nedelnik J."/>
            <person name="Repkova J."/>
        </authorList>
    </citation>
    <scope>NUCLEOTIDE SEQUENCE [LARGE SCALE GENOMIC DNA]</scope>
    <source>
        <strain evidence="2">cv. 10/8</strain>
        <tissue evidence="1">Leaf</tissue>
    </source>
</reference>
<accession>A0A392QYI1</accession>
<proteinExistence type="predicted"/>
<evidence type="ECO:0000313" key="1">
    <source>
        <dbReference type="EMBL" id="MCI29087.1"/>
    </source>
</evidence>
<dbReference type="AlphaFoldDB" id="A0A392QYI1"/>
<dbReference type="Proteomes" id="UP000265520">
    <property type="component" value="Unassembled WGS sequence"/>
</dbReference>
<comment type="caution">
    <text evidence="1">The sequence shown here is derived from an EMBL/GenBank/DDBJ whole genome shotgun (WGS) entry which is preliminary data.</text>
</comment>
<keyword evidence="2" id="KW-1185">Reference proteome</keyword>
<dbReference type="EMBL" id="LXQA010170209">
    <property type="protein sequence ID" value="MCI29087.1"/>
    <property type="molecule type" value="Genomic_DNA"/>
</dbReference>
<protein>
    <submittedName>
        <fullName evidence="1">Uncharacterized protein</fullName>
    </submittedName>
</protein>